<gene>
    <name evidence="4" type="ORF">METZ01_LOCUS1761</name>
</gene>
<dbReference type="InterPro" id="IPR045659">
    <property type="entry name" value="LptD_2"/>
</dbReference>
<dbReference type="PANTHER" id="PTHR30189">
    <property type="entry name" value="LPS-ASSEMBLY PROTEIN"/>
    <property type="match status" value="1"/>
</dbReference>
<dbReference type="InterPro" id="IPR005653">
    <property type="entry name" value="OstA-like_N"/>
</dbReference>
<feature type="non-terminal residue" evidence="4">
    <location>
        <position position="1"/>
    </location>
</feature>
<dbReference type="Pfam" id="PF03968">
    <property type="entry name" value="LptD_N"/>
    <property type="match status" value="1"/>
</dbReference>
<reference evidence="4" key="1">
    <citation type="submission" date="2018-05" db="EMBL/GenBank/DDBJ databases">
        <authorList>
            <person name="Lanie J.A."/>
            <person name="Ng W.-L."/>
            <person name="Kazmierczak K.M."/>
            <person name="Andrzejewski T.M."/>
            <person name="Davidsen T.M."/>
            <person name="Wayne K.J."/>
            <person name="Tettelin H."/>
            <person name="Glass J.I."/>
            <person name="Rusch D."/>
            <person name="Podicherti R."/>
            <person name="Tsui H.-C.T."/>
            <person name="Winkler M.E."/>
        </authorList>
    </citation>
    <scope>NUCLEOTIDE SEQUENCE</scope>
</reference>
<dbReference type="PANTHER" id="PTHR30189:SF1">
    <property type="entry name" value="LPS-ASSEMBLY PROTEIN LPTD"/>
    <property type="match status" value="1"/>
</dbReference>
<keyword evidence="1" id="KW-0998">Cell outer membrane</keyword>
<dbReference type="InterPro" id="IPR050218">
    <property type="entry name" value="LptD"/>
</dbReference>
<dbReference type="AlphaFoldDB" id="A0A381N2Z9"/>
<name>A0A381N2Z9_9ZZZZ</name>
<evidence type="ECO:0000259" key="2">
    <source>
        <dbReference type="Pfam" id="PF03968"/>
    </source>
</evidence>
<feature type="non-terminal residue" evidence="4">
    <location>
        <position position="879"/>
    </location>
</feature>
<dbReference type="Pfam" id="PF19838">
    <property type="entry name" value="LptD_2"/>
    <property type="match status" value="1"/>
</dbReference>
<feature type="domain" description="Organic solvent tolerance-like N-terminal" evidence="2">
    <location>
        <begin position="120"/>
        <end position="217"/>
    </location>
</feature>
<proteinExistence type="predicted"/>
<keyword evidence="1" id="KW-0472">Membrane</keyword>
<sequence length="879" mass="99657">VVLNKSWKILFFTLLFISLSFADDNRLRLKKANVLENKTINGEAVKFISGNVIFTKGSLTLNCQEGRHYEKNELAILYRRVSAIQEGRTLTCDTLKFFSAEDRILSIGSPHVWDPDYDLKADTITVFTEQDSGVALGNVLLIQKGQIISADRIEYQKDPEQDGVSYTAIGNVMIEDSSRIATCGKAKYDRSNEMTTLEIEPEIKDNGRILSGEKIVLTYFEEELKKLHIPKKAFALTPINGYQQSKVDSLNFGDTLAFQDDMGGSVLTSYFKNGTLDSLRIEGMAKTLYHVFEDSIYQGKNNVSGDTIIMTFLEDELDRLRIIGGSEGKYIPDSVSTDMDSPVIYTADKIQYRLKDEETDFEGQANIKHENSNLEAGFITVNWQTNMLSAIPKLESDTLSEPIFPVIKEKGKDPMSGDGMTYNLNTKKGRVTKGHTKADDGFYTGNQIRNETKKVFYIENSTYTTCDLDTAHFHFESTKMKVIQNDVVIARPIILHLGQIPIFGLPLGIFPHKGGQRHSGWIMPSYGDSKNRGQYIQGLGFFWAPSEYWDSKFTMGFGDQQGAIFNVQNAYRVRYKFNGRINIRNTQDLLGTNNITDIKDSRKSSTILNWSHTQKLRYDQSFNARVTYSTSGDYNKVHGQSEAERMNQKSISNVSYSKRWPKAKNSISASYYSNRDLLIDDKINPTSPYYVTPTRAETQLNIVNRTFPKFSFRHGQSNLFPTAAKDKKWFNTIAYNYGLNFNNKDRDYYESVFIDSSDSFGWLDSASNEQNSGWVHTSSIRAPQKVFKYISVNPSMNLKSVWVDESFDGDWNDSTLSFTKVEKQGFAARTTGSFSINSNTQIYGLFPIPFGPMRAIRHTMSPSIGYSWTPDFSKPLFGK</sequence>
<feature type="domain" description="LPS-assembly protein LptD central" evidence="3">
    <location>
        <begin position="488"/>
        <end position="878"/>
    </location>
</feature>
<protein>
    <submittedName>
        <fullName evidence="4">Uncharacterized protein</fullName>
    </submittedName>
</protein>
<dbReference type="EMBL" id="UINC01000093">
    <property type="protein sequence ID" value="SUZ48907.1"/>
    <property type="molecule type" value="Genomic_DNA"/>
</dbReference>
<dbReference type="GO" id="GO:1990351">
    <property type="term" value="C:transporter complex"/>
    <property type="evidence" value="ECO:0007669"/>
    <property type="project" value="TreeGrafter"/>
</dbReference>
<accession>A0A381N2Z9</accession>
<evidence type="ECO:0000259" key="3">
    <source>
        <dbReference type="Pfam" id="PF19838"/>
    </source>
</evidence>
<organism evidence="4">
    <name type="scientific">marine metagenome</name>
    <dbReference type="NCBI Taxonomy" id="408172"/>
    <lineage>
        <taxon>unclassified sequences</taxon>
        <taxon>metagenomes</taxon>
        <taxon>ecological metagenomes</taxon>
    </lineage>
</organism>
<dbReference type="Gene3D" id="2.60.450.10">
    <property type="entry name" value="Lipopolysaccharide (LPS) transport protein A like domain"/>
    <property type="match status" value="3"/>
</dbReference>
<dbReference type="GO" id="GO:0009279">
    <property type="term" value="C:cell outer membrane"/>
    <property type="evidence" value="ECO:0007669"/>
    <property type="project" value="TreeGrafter"/>
</dbReference>
<evidence type="ECO:0000256" key="1">
    <source>
        <dbReference type="ARBA" id="ARBA00023237"/>
    </source>
</evidence>
<evidence type="ECO:0000313" key="4">
    <source>
        <dbReference type="EMBL" id="SUZ48907.1"/>
    </source>
</evidence>